<evidence type="ECO:0000313" key="2">
    <source>
        <dbReference type="EMBL" id="KAL2282141.1"/>
    </source>
</evidence>
<gene>
    <name evidence="2" type="ORF">FJTKL_11182</name>
</gene>
<reference evidence="2 3" key="1">
    <citation type="submission" date="2024-03" db="EMBL/GenBank/DDBJ databases">
        <title>A high-quality draft genome sequence of Diaporthe vaccinii, a causative agent of upright dieback and viscid rot disease in cranberry plants.</title>
        <authorList>
            <person name="Sarrasin M."/>
            <person name="Lang B.F."/>
            <person name="Burger G."/>
        </authorList>
    </citation>
    <scope>NUCLEOTIDE SEQUENCE [LARGE SCALE GENOMIC DNA]</scope>
    <source>
        <strain evidence="2 3">IS7</strain>
    </source>
</reference>
<evidence type="ECO:0000313" key="3">
    <source>
        <dbReference type="Proteomes" id="UP001600888"/>
    </source>
</evidence>
<proteinExistence type="predicted"/>
<evidence type="ECO:0000256" key="1">
    <source>
        <dbReference type="SAM" id="MobiDB-lite"/>
    </source>
</evidence>
<keyword evidence="3" id="KW-1185">Reference proteome</keyword>
<sequence length="286" mass="31628">MPAQPSGLPAAVAGTDLHIVDPAAWLPLARKEPILTKSFSIPFIKGRKDRDWFLKLAWALNDAEGYAQANAMQGRMLAKLYLFMRDYMPKGLRGPFAHISGADVMDHFLSDVHTASQHIVAMDAEAAFSALREWMKVGRDWREALENTQGCRALGLCPPAGMLALLAIKHPDRKDMALIGSLQITWMLTQPRSALAVPEGYWQGITASNTHTVFLPETAQQAKTAQLADYHRLLGVDFVRCRKNRRPFPGWASALRLILAPSDVEESSGQDDEDFSGPGRNPAQKK</sequence>
<feature type="compositionally biased region" description="Acidic residues" evidence="1">
    <location>
        <begin position="263"/>
        <end position="275"/>
    </location>
</feature>
<comment type="caution">
    <text evidence="2">The sequence shown here is derived from an EMBL/GenBank/DDBJ whole genome shotgun (WGS) entry which is preliminary data.</text>
</comment>
<dbReference type="Proteomes" id="UP001600888">
    <property type="component" value="Unassembled WGS sequence"/>
</dbReference>
<name>A0ABR4EI61_9PEZI</name>
<accession>A0ABR4EI61</accession>
<feature type="region of interest" description="Disordered" evidence="1">
    <location>
        <begin position="263"/>
        <end position="286"/>
    </location>
</feature>
<organism evidence="2 3">
    <name type="scientific">Diaporthe vaccinii</name>
    <dbReference type="NCBI Taxonomy" id="105482"/>
    <lineage>
        <taxon>Eukaryota</taxon>
        <taxon>Fungi</taxon>
        <taxon>Dikarya</taxon>
        <taxon>Ascomycota</taxon>
        <taxon>Pezizomycotina</taxon>
        <taxon>Sordariomycetes</taxon>
        <taxon>Sordariomycetidae</taxon>
        <taxon>Diaporthales</taxon>
        <taxon>Diaporthaceae</taxon>
        <taxon>Diaporthe</taxon>
        <taxon>Diaporthe eres species complex</taxon>
    </lineage>
</organism>
<dbReference type="EMBL" id="JBAWTH010000052">
    <property type="protein sequence ID" value="KAL2282141.1"/>
    <property type="molecule type" value="Genomic_DNA"/>
</dbReference>
<protein>
    <submittedName>
        <fullName evidence="2">Uncharacterized protein</fullName>
    </submittedName>
</protein>